<sequence>QAKSNRSATDLGCNCCGMNPAPATILRSRGGAIYSVCFASPEQLLSGSLAGEVSLWDLQDQRPAWTWKASTQTVLSVQCFEGCCLSQGKDGRVKLWDMQSQELQWEVSTGSCSFCRVLPLDTSGTFSFCSPLSEPEELGIFDARAPQPQIGHLVLPRADGTSSPGMCMDLCHCPALGSFVILATYESADLALWDVRMPRQPSSYLAGDPTCPAICSAVLWRKVWLSCAGGQLKMLRLRDGIELSSSKVQAAEAPYHQPANEIKYMAEKRGINALAVRPDLRLVAAARSIRLNPLQAHWVEAGIAVLSSLTERLPSPSTAWYVTMTQCFLLHLNARKAASQLVEPMGALQFGASSVKAT</sequence>
<evidence type="ECO:0000313" key="4">
    <source>
        <dbReference type="Proteomes" id="UP001642464"/>
    </source>
</evidence>
<keyword evidence="4" id="KW-1185">Reference proteome</keyword>
<dbReference type="PANTHER" id="PTHR19854">
    <property type="entry name" value="TRANSDUCIN BETA-LIKE 3"/>
    <property type="match status" value="1"/>
</dbReference>
<dbReference type="InterPro" id="IPR001680">
    <property type="entry name" value="WD40_rpt"/>
</dbReference>
<dbReference type="SMART" id="SM00320">
    <property type="entry name" value="WD40"/>
    <property type="match status" value="2"/>
</dbReference>
<dbReference type="InterPro" id="IPR036322">
    <property type="entry name" value="WD40_repeat_dom_sf"/>
</dbReference>
<dbReference type="PANTHER" id="PTHR19854:SF1">
    <property type="entry name" value="GUANINE NUCLEOTIDE-BINDING PROTEIN SUBUNIT BETA-LIKE PROTEIN 1"/>
    <property type="match status" value="1"/>
</dbReference>
<dbReference type="InterPro" id="IPR015943">
    <property type="entry name" value="WD40/YVTN_repeat-like_dom_sf"/>
</dbReference>
<comment type="caution">
    <text evidence="3">The sequence shown here is derived from an EMBL/GenBank/DDBJ whole genome shotgun (WGS) entry which is preliminary data.</text>
</comment>
<proteinExistence type="predicted"/>
<name>A0ABP0M9Y2_9DINO</name>
<protein>
    <submittedName>
        <fullName evidence="3">ASTRA-associated protein 1</fullName>
    </submittedName>
</protein>
<evidence type="ECO:0000313" key="3">
    <source>
        <dbReference type="EMBL" id="CAK9047527.1"/>
    </source>
</evidence>
<dbReference type="Gene3D" id="2.130.10.10">
    <property type="entry name" value="YVTN repeat-like/Quinoprotein amine dehydrogenase"/>
    <property type="match status" value="1"/>
</dbReference>
<feature type="non-terminal residue" evidence="3">
    <location>
        <position position="1"/>
    </location>
</feature>
<dbReference type="SUPFAM" id="SSF50978">
    <property type="entry name" value="WD40 repeat-like"/>
    <property type="match status" value="1"/>
</dbReference>
<dbReference type="EMBL" id="CAXAMM010020236">
    <property type="protein sequence ID" value="CAK9047527.1"/>
    <property type="molecule type" value="Genomic_DNA"/>
</dbReference>
<accession>A0ABP0M9Y2</accession>
<gene>
    <name evidence="3" type="ORF">SCF082_LOCUS26617</name>
</gene>
<keyword evidence="2" id="KW-0677">Repeat</keyword>
<organism evidence="3 4">
    <name type="scientific">Durusdinium trenchii</name>
    <dbReference type="NCBI Taxonomy" id="1381693"/>
    <lineage>
        <taxon>Eukaryota</taxon>
        <taxon>Sar</taxon>
        <taxon>Alveolata</taxon>
        <taxon>Dinophyceae</taxon>
        <taxon>Suessiales</taxon>
        <taxon>Symbiodiniaceae</taxon>
        <taxon>Durusdinium</taxon>
    </lineage>
</organism>
<evidence type="ECO:0000256" key="2">
    <source>
        <dbReference type="ARBA" id="ARBA00022737"/>
    </source>
</evidence>
<dbReference type="Proteomes" id="UP001642464">
    <property type="component" value="Unassembled WGS sequence"/>
</dbReference>
<evidence type="ECO:0000256" key="1">
    <source>
        <dbReference type="ARBA" id="ARBA00022574"/>
    </source>
</evidence>
<keyword evidence="1" id="KW-0853">WD repeat</keyword>
<reference evidence="3 4" key="1">
    <citation type="submission" date="2024-02" db="EMBL/GenBank/DDBJ databases">
        <authorList>
            <person name="Chen Y."/>
            <person name="Shah S."/>
            <person name="Dougan E. K."/>
            <person name="Thang M."/>
            <person name="Chan C."/>
        </authorList>
    </citation>
    <scope>NUCLEOTIDE SEQUENCE [LARGE SCALE GENOMIC DNA]</scope>
</reference>